<evidence type="ECO:0000313" key="3">
    <source>
        <dbReference type="Proteomes" id="UP000321577"/>
    </source>
</evidence>
<feature type="transmembrane region" description="Helical" evidence="1">
    <location>
        <begin position="360"/>
        <end position="380"/>
    </location>
</feature>
<comment type="caution">
    <text evidence="2">The sequence shown here is derived from an EMBL/GenBank/DDBJ whole genome shotgun (WGS) entry which is preliminary data.</text>
</comment>
<keyword evidence="1" id="KW-1133">Transmembrane helix</keyword>
<protein>
    <recommendedName>
        <fullName evidence="4">MacB-like periplasmic core domain-containing protein</fullName>
    </recommendedName>
</protein>
<keyword evidence="1" id="KW-0472">Membrane</keyword>
<name>A0A512M973_9BACT</name>
<keyword evidence="3" id="KW-1185">Reference proteome</keyword>
<evidence type="ECO:0000256" key="1">
    <source>
        <dbReference type="SAM" id="Phobius"/>
    </source>
</evidence>
<sequence length="391" mass="42638">MIAPSLQLAWRYVARHRLQTLLLAGALALVTALPLCLRVLVQATETAMQDRAITTPQLLGARGSALDLMLTALYFKRQPLPAIPMHHLAEVRKERLGDCIPLDVRFHAQEAPIIGTEIDYFRFRRLELAGGKMITRLGDCVIGARLAAQRSLKPGDAIFSTQEQVFDMAGVYPLKMRITGVLTANGSLDDDAVFVDLKTTWLISGLAHGHDEVAENKEAVLKQEEGNTVANASVRMFNEVTEKNLGTFHFHGDNGEYPLSAIIIVPKDAKSEAMLAGRYLKDKSPVQLIRPREEFAALMSTLFEMQTLALSVLAVTLGAALAIAALVFALSFRLRQREFATLGDLGISPGALILTKSFEVGIIGGVGLVMAGVITVFVQMNAHAWVRLMLA</sequence>
<dbReference type="GO" id="GO:0005886">
    <property type="term" value="C:plasma membrane"/>
    <property type="evidence" value="ECO:0007669"/>
    <property type="project" value="TreeGrafter"/>
</dbReference>
<dbReference type="EMBL" id="BKAG01000016">
    <property type="protein sequence ID" value="GEP43294.1"/>
    <property type="molecule type" value="Genomic_DNA"/>
</dbReference>
<dbReference type="PANTHER" id="PTHR30572">
    <property type="entry name" value="MEMBRANE COMPONENT OF TRANSPORTER-RELATED"/>
    <property type="match status" value="1"/>
</dbReference>
<keyword evidence="1" id="KW-0812">Transmembrane</keyword>
<dbReference type="GO" id="GO:0022857">
    <property type="term" value="F:transmembrane transporter activity"/>
    <property type="evidence" value="ECO:0007669"/>
    <property type="project" value="TreeGrafter"/>
</dbReference>
<dbReference type="InterPro" id="IPR050250">
    <property type="entry name" value="Macrolide_Exporter_MacB"/>
</dbReference>
<proteinExistence type="predicted"/>
<evidence type="ECO:0000313" key="2">
    <source>
        <dbReference type="EMBL" id="GEP43294.1"/>
    </source>
</evidence>
<accession>A0A512M973</accession>
<dbReference type="OrthoDB" id="9784014at2"/>
<feature type="transmembrane region" description="Helical" evidence="1">
    <location>
        <begin position="308"/>
        <end position="330"/>
    </location>
</feature>
<evidence type="ECO:0008006" key="4">
    <source>
        <dbReference type="Google" id="ProtNLM"/>
    </source>
</evidence>
<dbReference type="AlphaFoldDB" id="A0A512M973"/>
<dbReference type="RefSeq" id="WP_146850875.1">
    <property type="nucleotide sequence ID" value="NZ_BKAG01000016.1"/>
</dbReference>
<dbReference type="Proteomes" id="UP000321577">
    <property type="component" value="Unassembled WGS sequence"/>
</dbReference>
<gene>
    <name evidence="2" type="ORF">BGE01nite_25850</name>
</gene>
<organism evidence="2 3">
    <name type="scientific">Brevifollis gellanilyticus</name>
    <dbReference type="NCBI Taxonomy" id="748831"/>
    <lineage>
        <taxon>Bacteria</taxon>
        <taxon>Pseudomonadati</taxon>
        <taxon>Verrucomicrobiota</taxon>
        <taxon>Verrucomicrobiia</taxon>
        <taxon>Verrucomicrobiales</taxon>
        <taxon>Verrucomicrobiaceae</taxon>
    </lineage>
</organism>
<reference evidence="2 3" key="1">
    <citation type="submission" date="2019-07" db="EMBL/GenBank/DDBJ databases">
        <title>Whole genome shotgun sequence of Brevifollis gellanilyticus NBRC 108608.</title>
        <authorList>
            <person name="Hosoyama A."/>
            <person name="Uohara A."/>
            <person name="Ohji S."/>
            <person name="Ichikawa N."/>
        </authorList>
    </citation>
    <scope>NUCLEOTIDE SEQUENCE [LARGE SCALE GENOMIC DNA]</scope>
    <source>
        <strain evidence="2 3">NBRC 108608</strain>
    </source>
</reference>
<dbReference type="PANTHER" id="PTHR30572:SF9">
    <property type="entry name" value="ABC TRANSPORTER PERMEASE PROTEIN"/>
    <property type="match status" value="1"/>
</dbReference>